<accession>A0ABP7VGT5</accession>
<evidence type="ECO:0000313" key="6">
    <source>
        <dbReference type="EMBL" id="GAA4066554.1"/>
    </source>
</evidence>
<feature type="transmembrane region" description="Helical" evidence="5">
    <location>
        <begin position="98"/>
        <end position="116"/>
    </location>
</feature>
<dbReference type="Pfam" id="PF07681">
    <property type="entry name" value="DoxX"/>
    <property type="match status" value="1"/>
</dbReference>
<evidence type="ECO:0008006" key="8">
    <source>
        <dbReference type="Google" id="ProtNLM"/>
    </source>
</evidence>
<name>A0ABP7VGT5_9FLAO</name>
<feature type="transmembrane region" description="Helical" evidence="5">
    <location>
        <begin position="50"/>
        <end position="67"/>
    </location>
</feature>
<protein>
    <recommendedName>
        <fullName evidence="8">DoxX protein</fullName>
    </recommendedName>
</protein>
<evidence type="ECO:0000256" key="5">
    <source>
        <dbReference type="SAM" id="Phobius"/>
    </source>
</evidence>
<dbReference type="Proteomes" id="UP001500367">
    <property type="component" value="Unassembled WGS sequence"/>
</dbReference>
<sequence>MNSMFTKIVRILLGIILLVFGANKFFGFIPLPELPEQANNFMTSLGATGYVLKIVGVLEIVIGALLLMKKWVAFALTLLAPISINILLFHLFLDVNGIGGALLVAILNGILIYKYWTHYKSLFQ</sequence>
<comment type="caution">
    <text evidence="6">The sequence shown here is derived from an EMBL/GenBank/DDBJ whole genome shotgun (WGS) entry which is preliminary data.</text>
</comment>
<dbReference type="EMBL" id="BAABCT010000002">
    <property type="protein sequence ID" value="GAA4066554.1"/>
    <property type="molecule type" value="Genomic_DNA"/>
</dbReference>
<organism evidence="6 7">
    <name type="scientific">Flavobacterium cheonanense</name>
    <dbReference type="NCBI Taxonomy" id="706183"/>
    <lineage>
        <taxon>Bacteria</taxon>
        <taxon>Pseudomonadati</taxon>
        <taxon>Bacteroidota</taxon>
        <taxon>Flavobacteriia</taxon>
        <taxon>Flavobacteriales</taxon>
        <taxon>Flavobacteriaceae</taxon>
        <taxon>Flavobacterium</taxon>
    </lineage>
</organism>
<evidence type="ECO:0000256" key="1">
    <source>
        <dbReference type="ARBA" id="ARBA00004141"/>
    </source>
</evidence>
<comment type="subcellular location">
    <subcellularLocation>
        <location evidence="1">Membrane</location>
        <topology evidence="1">Multi-pass membrane protein</topology>
    </subcellularLocation>
</comment>
<keyword evidence="7" id="KW-1185">Reference proteome</keyword>
<gene>
    <name evidence="6" type="ORF">GCM10022389_09220</name>
</gene>
<feature type="transmembrane region" description="Helical" evidence="5">
    <location>
        <begin position="12"/>
        <end position="30"/>
    </location>
</feature>
<proteinExistence type="predicted"/>
<keyword evidence="2 5" id="KW-0812">Transmembrane</keyword>
<keyword evidence="4 5" id="KW-0472">Membrane</keyword>
<evidence type="ECO:0000256" key="2">
    <source>
        <dbReference type="ARBA" id="ARBA00022692"/>
    </source>
</evidence>
<feature type="transmembrane region" description="Helical" evidence="5">
    <location>
        <begin position="74"/>
        <end position="92"/>
    </location>
</feature>
<dbReference type="InterPro" id="IPR032808">
    <property type="entry name" value="DoxX"/>
</dbReference>
<dbReference type="RefSeq" id="WP_344815595.1">
    <property type="nucleotide sequence ID" value="NZ_BAABCT010000002.1"/>
</dbReference>
<keyword evidence="3 5" id="KW-1133">Transmembrane helix</keyword>
<evidence type="ECO:0000313" key="7">
    <source>
        <dbReference type="Proteomes" id="UP001500367"/>
    </source>
</evidence>
<evidence type="ECO:0000256" key="3">
    <source>
        <dbReference type="ARBA" id="ARBA00022989"/>
    </source>
</evidence>
<reference evidence="7" key="1">
    <citation type="journal article" date="2019" name="Int. J. Syst. Evol. Microbiol.">
        <title>The Global Catalogue of Microorganisms (GCM) 10K type strain sequencing project: providing services to taxonomists for standard genome sequencing and annotation.</title>
        <authorList>
            <consortium name="The Broad Institute Genomics Platform"/>
            <consortium name="The Broad Institute Genome Sequencing Center for Infectious Disease"/>
            <person name="Wu L."/>
            <person name="Ma J."/>
        </authorList>
    </citation>
    <scope>NUCLEOTIDE SEQUENCE [LARGE SCALE GENOMIC DNA]</scope>
    <source>
        <strain evidence="7">JCM 17069</strain>
    </source>
</reference>
<evidence type="ECO:0000256" key="4">
    <source>
        <dbReference type="ARBA" id="ARBA00023136"/>
    </source>
</evidence>